<gene>
    <name evidence="1" type="ORF">D7J84_29560</name>
</gene>
<reference evidence="1 2" key="1">
    <citation type="submission" date="2018-09" db="EMBL/GenBank/DDBJ databases">
        <title>Complete genome of Bacillus thuringiensis strain QZL38.</title>
        <authorList>
            <person name="Song F."/>
        </authorList>
    </citation>
    <scope>NUCLEOTIDE SEQUENCE [LARGE SCALE GENOMIC DNA]</scope>
    <source>
        <strain evidence="1 2">QZL38</strain>
        <plasmid evidence="1 2">p.4</plasmid>
    </source>
</reference>
<evidence type="ECO:0000313" key="2">
    <source>
        <dbReference type="Proteomes" id="UP000269847"/>
    </source>
</evidence>
<keyword evidence="1" id="KW-0614">Plasmid</keyword>
<organism evidence="1 2">
    <name type="scientific">Bacillus thuringiensis</name>
    <dbReference type="NCBI Taxonomy" id="1428"/>
    <lineage>
        <taxon>Bacteria</taxon>
        <taxon>Bacillati</taxon>
        <taxon>Bacillota</taxon>
        <taxon>Bacilli</taxon>
        <taxon>Bacillales</taxon>
        <taxon>Bacillaceae</taxon>
        <taxon>Bacillus</taxon>
        <taxon>Bacillus cereus group</taxon>
    </lineage>
</organism>
<evidence type="ECO:0000313" key="1">
    <source>
        <dbReference type="EMBL" id="AYF85152.1"/>
    </source>
</evidence>
<name>A0A9W3VGX4_BACTU</name>
<dbReference type="EMBL" id="CP032612">
    <property type="protein sequence ID" value="AYF85152.1"/>
    <property type="molecule type" value="Genomic_DNA"/>
</dbReference>
<accession>A0A9W3VGX4</accession>
<protein>
    <submittedName>
        <fullName evidence="1">Uncharacterized protein</fullName>
    </submittedName>
</protein>
<dbReference type="AlphaFoldDB" id="A0A9W3VGX4"/>
<geneLocation type="plasmid" evidence="1 2">
    <name>p.4</name>
</geneLocation>
<sequence>MISERNDNELSKQNDAKCIKANEVTFIDGSKDIVTGVIRLFNTNEREVLLNQSSSYFNINNVLSVKPIDIEACPNCDEPIEATDLYADGGAVANVKHCAGCGWSNGGQINK</sequence>
<dbReference type="RefSeq" id="WP_061885212.1">
    <property type="nucleotide sequence ID" value="NZ_CP014285.1"/>
</dbReference>
<proteinExistence type="predicted"/>
<dbReference type="Proteomes" id="UP000269847">
    <property type="component" value="Plasmid p.4"/>
</dbReference>